<feature type="binding site" description="axial binding residue" evidence="6">
    <location>
        <position position="146"/>
    </location>
    <ligand>
        <name>heme c</name>
        <dbReference type="ChEBI" id="CHEBI:61717"/>
        <label>1</label>
    </ligand>
    <ligandPart>
        <name>Fe</name>
        <dbReference type="ChEBI" id="CHEBI:18248"/>
    </ligandPart>
</feature>
<dbReference type="GO" id="GO:0046872">
    <property type="term" value="F:metal ion binding"/>
    <property type="evidence" value="ECO:0007669"/>
    <property type="project" value="UniProtKB-KW"/>
</dbReference>
<feature type="binding site" description="axial binding residue" evidence="6">
    <location>
        <position position="173"/>
    </location>
    <ligand>
        <name>heme c</name>
        <dbReference type="ChEBI" id="CHEBI:61717"/>
        <label>1</label>
    </ligand>
    <ligandPart>
        <name>Fe</name>
        <dbReference type="ChEBI" id="CHEBI:18248"/>
    </ligandPart>
</feature>
<protein>
    <submittedName>
        <fullName evidence="8">Class III cytochrome C family protein</fullName>
    </submittedName>
</protein>
<evidence type="ECO:0000256" key="2">
    <source>
        <dbReference type="ARBA" id="ARBA00022617"/>
    </source>
</evidence>
<feature type="binding site" description="covalent" evidence="6">
    <location>
        <position position="114"/>
    </location>
    <ligand>
        <name>heme c</name>
        <dbReference type="ChEBI" id="CHEBI:61717"/>
        <label>3</label>
    </ligand>
</feature>
<dbReference type="AlphaFoldDB" id="A0A1H0DK76"/>
<reference evidence="8 9" key="1">
    <citation type="submission" date="2016-10" db="EMBL/GenBank/DDBJ databases">
        <authorList>
            <person name="de Groot N.N."/>
        </authorList>
    </citation>
    <scope>NUCLEOTIDE SEQUENCE [LARGE SCALE GENOMIC DNA]</scope>
    <source>
        <strain evidence="8 9">DSM 15269</strain>
    </source>
</reference>
<feature type="binding site" description="covalent" evidence="6">
    <location>
        <position position="117"/>
    </location>
    <ligand>
        <name>heme c</name>
        <dbReference type="ChEBI" id="CHEBI:61717"/>
        <label>3</label>
    </ligand>
</feature>
<evidence type="ECO:0000313" key="9">
    <source>
        <dbReference type="Proteomes" id="UP000199602"/>
    </source>
</evidence>
<accession>A0A1H0DK76</accession>
<feature type="binding site" description="axial binding residue" evidence="6">
    <location>
        <position position="129"/>
    </location>
    <ligand>
        <name>heme c</name>
        <dbReference type="ChEBI" id="CHEBI:61717"/>
        <label>1</label>
    </ligand>
    <ligandPart>
        <name>Fe</name>
        <dbReference type="ChEBI" id="CHEBI:18248"/>
    </ligandPart>
</feature>
<comment type="cofactor">
    <cofactor evidence="6">
        <name>heme c</name>
        <dbReference type="ChEBI" id="CHEBI:61717"/>
    </cofactor>
    <text evidence="6">Binds 4 heme c groups covalently per monomer.</text>
</comment>
<dbReference type="Gene3D" id="3.90.10.10">
    <property type="entry name" value="Cytochrome C3"/>
    <property type="match status" value="1"/>
</dbReference>
<dbReference type="Proteomes" id="UP000199602">
    <property type="component" value="Unassembled WGS sequence"/>
</dbReference>
<dbReference type="STRING" id="206665.SAMN04488516_10554"/>
<keyword evidence="3 6" id="KW-0479">Metal-binding</keyword>
<proteinExistence type="predicted"/>
<dbReference type="InterPro" id="IPR020942">
    <property type="entry name" value="Cyt_c_III_dom"/>
</dbReference>
<feature type="binding site" description="axial binding residue" evidence="6">
    <location>
        <position position="172"/>
    </location>
    <ligand>
        <name>heme c</name>
        <dbReference type="ChEBI" id="CHEBI:61717"/>
        <label>1</label>
    </ligand>
    <ligandPart>
        <name>Fe</name>
        <dbReference type="ChEBI" id="CHEBI:18248"/>
    </ligandPart>
</feature>
<gene>
    <name evidence="8" type="ORF">SAMN04488516_10554</name>
</gene>
<dbReference type="CDD" id="cd08168">
    <property type="entry name" value="Cytochrom_C3"/>
    <property type="match status" value="1"/>
</dbReference>
<dbReference type="InterPro" id="IPR002322">
    <property type="entry name" value="Cyt_c_III"/>
</dbReference>
<evidence type="ECO:0000259" key="7">
    <source>
        <dbReference type="Pfam" id="PF02085"/>
    </source>
</evidence>
<feature type="binding site" description="axial binding residue" evidence="6">
    <location>
        <position position="186"/>
    </location>
    <ligand>
        <name>heme c</name>
        <dbReference type="ChEBI" id="CHEBI:61717"/>
        <label>1</label>
    </ligand>
    <ligandPart>
        <name>Fe</name>
        <dbReference type="ChEBI" id="CHEBI:18248"/>
    </ligandPart>
</feature>
<feature type="binding site" description="axial binding residue" evidence="6">
    <location>
        <position position="128"/>
    </location>
    <ligand>
        <name>heme c</name>
        <dbReference type="ChEBI" id="CHEBI:61717"/>
        <label>1</label>
    </ligand>
    <ligandPart>
        <name>Fe</name>
        <dbReference type="ChEBI" id="CHEBI:18248"/>
    </ligandPart>
</feature>
<evidence type="ECO:0000256" key="1">
    <source>
        <dbReference type="ARBA" id="ARBA00022448"/>
    </source>
</evidence>
<evidence type="ECO:0000313" key="8">
    <source>
        <dbReference type="EMBL" id="SDN70570.1"/>
    </source>
</evidence>
<keyword evidence="4" id="KW-0249">Electron transport</keyword>
<feature type="binding site" description="axial binding residue" evidence="6">
    <location>
        <position position="169"/>
    </location>
    <ligand>
        <name>heme c</name>
        <dbReference type="ChEBI" id="CHEBI:61717"/>
        <label>1</label>
    </ligand>
    <ligandPart>
        <name>Fe</name>
        <dbReference type="ChEBI" id="CHEBI:18248"/>
    </ligandPart>
</feature>
<keyword evidence="5 6" id="KW-0408">Iron</keyword>
<dbReference type="SUPFAM" id="SSF48695">
    <property type="entry name" value="Multiheme cytochromes"/>
    <property type="match status" value="2"/>
</dbReference>
<dbReference type="GO" id="GO:0020037">
    <property type="term" value="F:heme binding"/>
    <property type="evidence" value="ECO:0007669"/>
    <property type="project" value="InterPro"/>
</dbReference>
<feature type="binding site" description="axial binding residue" evidence="6">
    <location>
        <position position="147"/>
    </location>
    <ligand>
        <name>heme c</name>
        <dbReference type="ChEBI" id="CHEBI:61717"/>
        <label>1</label>
    </ligand>
    <ligandPart>
        <name>Fe</name>
        <dbReference type="ChEBI" id="CHEBI:18248"/>
    </ligandPart>
</feature>
<organism evidence="8 9">
    <name type="scientific">Desulfonauticus submarinus</name>
    <dbReference type="NCBI Taxonomy" id="206665"/>
    <lineage>
        <taxon>Bacteria</taxon>
        <taxon>Pseudomonadati</taxon>
        <taxon>Thermodesulfobacteriota</taxon>
        <taxon>Desulfovibrionia</taxon>
        <taxon>Desulfovibrionales</taxon>
        <taxon>Desulfonauticaceae</taxon>
        <taxon>Desulfonauticus</taxon>
    </lineage>
</organism>
<keyword evidence="1" id="KW-0813">Transport</keyword>
<feature type="binding site" description="axial binding residue" evidence="6">
    <location>
        <position position="130"/>
    </location>
    <ligand>
        <name>heme c</name>
        <dbReference type="ChEBI" id="CHEBI:61717"/>
        <label>1</label>
    </ligand>
    <ligandPart>
        <name>Fe</name>
        <dbReference type="ChEBI" id="CHEBI:18248"/>
    </ligandPart>
</feature>
<dbReference type="InterPro" id="IPR036280">
    <property type="entry name" value="Multihaem_cyt_sf"/>
</dbReference>
<dbReference type="PRINTS" id="PR00609">
    <property type="entry name" value="CYTOCHROMEC3"/>
</dbReference>
<evidence type="ECO:0000256" key="4">
    <source>
        <dbReference type="ARBA" id="ARBA00022982"/>
    </source>
</evidence>
<feature type="binding site" description="axial binding residue" evidence="6">
    <location>
        <position position="183"/>
    </location>
    <ligand>
        <name>heme c</name>
        <dbReference type="ChEBI" id="CHEBI:61717"/>
        <label>1</label>
    </ligand>
    <ligandPart>
        <name>Fe</name>
        <dbReference type="ChEBI" id="CHEBI:18248"/>
    </ligandPart>
</feature>
<dbReference type="GO" id="GO:0009055">
    <property type="term" value="F:electron transfer activity"/>
    <property type="evidence" value="ECO:0007669"/>
    <property type="project" value="InterPro"/>
</dbReference>
<sequence>MRKYGFTLFGGVIIVMLMTSLCFGATSSAPAKIRKDYHPKPAGWVAKDHVEALKRAAKKYPFVEKVFKEDLILREQRFHKKGIGLKDLKHTYMILNSKLVNTYEDKYGPVKFMHGTHARTVKGNCAICHHYSPADAPDKILPCRSCHKQAFNSKYPERLGLKAAYHQRCIGCHKNMKRGPIGCKTCHLKNVPDHKKIVKLPKNPTPFQVTKECLRCHEDAGREMLTTAHWLWRGPSPYTVNHRKCIHHGKGTDVLNND</sequence>
<keyword evidence="9" id="KW-1185">Reference proteome</keyword>
<feature type="domain" description="Class III cytochrome C" evidence="7">
    <location>
        <begin position="105"/>
        <end position="187"/>
    </location>
</feature>
<dbReference type="EMBL" id="FNIN01000005">
    <property type="protein sequence ID" value="SDN70570.1"/>
    <property type="molecule type" value="Genomic_DNA"/>
</dbReference>
<evidence type="ECO:0000256" key="3">
    <source>
        <dbReference type="ARBA" id="ARBA00022723"/>
    </source>
</evidence>
<feature type="binding site" description="axial binding residue" evidence="6">
    <location>
        <position position="125"/>
    </location>
    <ligand>
        <name>heme c</name>
        <dbReference type="ChEBI" id="CHEBI:61717"/>
        <label>1</label>
    </ligand>
    <ligandPart>
        <name>Fe</name>
        <dbReference type="ChEBI" id="CHEBI:18248"/>
    </ligandPart>
</feature>
<keyword evidence="2 6" id="KW-0349">Heme</keyword>
<name>A0A1H0DK76_9BACT</name>
<feature type="binding site" description="axial binding residue" evidence="6">
    <location>
        <position position="187"/>
    </location>
    <ligand>
        <name>heme c</name>
        <dbReference type="ChEBI" id="CHEBI:61717"/>
        <label>1</label>
    </ligand>
    <ligandPart>
        <name>Fe</name>
        <dbReference type="ChEBI" id="CHEBI:18248"/>
    </ligandPart>
</feature>
<evidence type="ECO:0000256" key="6">
    <source>
        <dbReference type="PIRSR" id="PIRSR602322-1"/>
    </source>
</evidence>
<evidence type="ECO:0000256" key="5">
    <source>
        <dbReference type="ARBA" id="ARBA00023004"/>
    </source>
</evidence>
<dbReference type="Pfam" id="PF02085">
    <property type="entry name" value="Cytochrom_CIII"/>
    <property type="match status" value="1"/>
</dbReference>